<feature type="transmembrane region" description="Helical" evidence="6">
    <location>
        <begin position="59"/>
        <end position="78"/>
    </location>
</feature>
<evidence type="ECO:0000256" key="5">
    <source>
        <dbReference type="ARBA" id="ARBA00023136"/>
    </source>
</evidence>
<accession>A0A1W1E887</accession>
<evidence type="ECO:0000259" key="7">
    <source>
        <dbReference type="PROSITE" id="PS50253"/>
    </source>
</evidence>
<evidence type="ECO:0000256" key="2">
    <source>
        <dbReference type="ARBA" id="ARBA00010581"/>
    </source>
</evidence>
<comment type="subcellular location">
    <subcellularLocation>
        <location evidence="1">Membrane</location>
        <topology evidence="1">Multi-pass membrane protein</topology>
    </subcellularLocation>
</comment>
<dbReference type="SUPFAM" id="SSF81452">
    <property type="entry name" value="Cytochrome c oxidase subunit III-like"/>
    <property type="match status" value="1"/>
</dbReference>
<evidence type="ECO:0000256" key="6">
    <source>
        <dbReference type="SAM" id="Phobius"/>
    </source>
</evidence>
<feature type="transmembrane region" description="Helical" evidence="6">
    <location>
        <begin position="16"/>
        <end position="39"/>
    </location>
</feature>
<evidence type="ECO:0000256" key="4">
    <source>
        <dbReference type="ARBA" id="ARBA00022989"/>
    </source>
</evidence>
<proteinExistence type="inferred from homology"/>
<dbReference type="PANTHER" id="PTHR11403">
    <property type="entry name" value="CYTOCHROME C OXIDASE SUBUNIT III"/>
    <property type="match status" value="1"/>
</dbReference>
<feature type="transmembrane region" description="Helical" evidence="6">
    <location>
        <begin position="180"/>
        <end position="199"/>
    </location>
</feature>
<sequence length="200" mass="22925">MQKSLIVKEPYPPGDFAIWLVIYVELVTFGLMFIGYSVVRHSNVELFNKSQLLLNQTSGFIDTLILITGSYFIVKAVNLVKNAKGEEIIKEANQKASKWVLASVIFGCMFLVNKLLEFSDIFGQGISLDTNKFFMFYLLLTMFHFMHVTLGTIILFNIFRRTKASAYSAENTRGIETGAVYWHLVDVLWIVLFPLIYIIR</sequence>
<dbReference type="PROSITE" id="PS50253">
    <property type="entry name" value="COX3"/>
    <property type="match status" value="1"/>
</dbReference>
<keyword evidence="4 6" id="KW-1133">Transmembrane helix</keyword>
<protein>
    <submittedName>
        <fullName evidence="8">Nitric oxide reductase activation protein NorE</fullName>
    </submittedName>
</protein>
<dbReference type="PANTHER" id="PTHR11403:SF6">
    <property type="entry name" value="NITRIC OXIDE REDUCTASE SUBUNIT E"/>
    <property type="match status" value="1"/>
</dbReference>
<dbReference type="GO" id="GO:0004129">
    <property type="term" value="F:cytochrome-c oxidase activity"/>
    <property type="evidence" value="ECO:0007669"/>
    <property type="project" value="InterPro"/>
</dbReference>
<dbReference type="InterPro" id="IPR000298">
    <property type="entry name" value="Cyt_c_oxidase-like_su3"/>
</dbReference>
<dbReference type="InterPro" id="IPR024791">
    <property type="entry name" value="Cyt_c/ubiquinol_Oxase_su3"/>
</dbReference>
<organism evidence="8">
    <name type="scientific">hydrothermal vent metagenome</name>
    <dbReference type="NCBI Taxonomy" id="652676"/>
    <lineage>
        <taxon>unclassified sequences</taxon>
        <taxon>metagenomes</taxon>
        <taxon>ecological metagenomes</taxon>
    </lineage>
</organism>
<dbReference type="InterPro" id="IPR013833">
    <property type="entry name" value="Cyt_c_oxidase_su3_a-hlx"/>
</dbReference>
<evidence type="ECO:0000313" key="8">
    <source>
        <dbReference type="EMBL" id="SFV90067.1"/>
    </source>
</evidence>
<dbReference type="Pfam" id="PF00510">
    <property type="entry name" value="COX3"/>
    <property type="match status" value="1"/>
</dbReference>
<keyword evidence="5 6" id="KW-0472">Membrane</keyword>
<dbReference type="Gene3D" id="1.20.120.80">
    <property type="entry name" value="Cytochrome c oxidase, subunit III, four-helix bundle"/>
    <property type="match status" value="1"/>
</dbReference>
<dbReference type="GO" id="GO:0016020">
    <property type="term" value="C:membrane"/>
    <property type="evidence" value="ECO:0007669"/>
    <property type="project" value="UniProtKB-SubCell"/>
</dbReference>
<name>A0A1W1E887_9ZZZZ</name>
<evidence type="ECO:0000256" key="3">
    <source>
        <dbReference type="ARBA" id="ARBA00022692"/>
    </source>
</evidence>
<feature type="transmembrane region" description="Helical" evidence="6">
    <location>
        <begin position="99"/>
        <end position="116"/>
    </location>
</feature>
<comment type="similarity">
    <text evidence="2">Belongs to the cytochrome c oxidase subunit 3 family.</text>
</comment>
<dbReference type="AlphaFoldDB" id="A0A1W1E887"/>
<reference evidence="8" key="1">
    <citation type="submission" date="2016-10" db="EMBL/GenBank/DDBJ databases">
        <authorList>
            <person name="de Groot N.N."/>
        </authorList>
    </citation>
    <scope>NUCLEOTIDE SEQUENCE</scope>
</reference>
<gene>
    <name evidence="8" type="ORF">MNB_SV-4-713</name>
</gene>
<feature type="transmembrane region" description="Helical" evidence="6">
    <location>
        <begin position="136"/>
        <end position="159"/>
    </location>
</feature>
<feature type="domain" description="Heme-copper oxidase subunit III family profile" evidence="7">
    <location>
        <begin position="16"/>
        <end position="200"/>
    </location>
</feature>
<dbReference type="InterPro" id="IPR035973">
    <property type="entry name" value="Cyt_c_oxidase_su3-like_sf"/>
</dbReference>
<evidence type="ECO:0000256" key="1">
    <source>
        <dbReference type="ARBA" id="ARBA00004141"/>
    </source>
</evidence>
<dbReference type="EMBL" id="FPIB01000008">
    <property type="protein sequence ID" value="SFV90067.1"/>
    <property type="molecule type" value="Genomic_DNA"/>
</dbReference>
<keyword evidence="3 6" id="KW-0812">Transmembrane</keyword>
<dbReference type="GO" id="GO:0019646">
    <property type="term" value="P:aerobic electron transport chain"/>
    <property type="evidence" value="ECO:0007669"/>
    <property type="project" value="InterPro"/>
</dbReference>